<dbReference type="EMBL" id="PSQE01000003">
    <property type="protein sequence ID" value="RHN68147.1"/>
    <property type="molecule type" value="Genomic_DNA"/>
</dbReference>
<organism evidence="1">
    <name type="scientific">Medicago truncatula</name>
    <name type="common">Barrel medic</name>
    <name type="synonym">Medicago tribuloides</name>
    <dbReference type="NCBI Taxonomy" id="3880"/>
    <lineage>
        <taxon>Eukaryota</taxon>
        <taxon>Viridiplantae</taxon>
        <taxon>Streptophyta</taxon>
        <taxon>Embryophyta</taxon>
        <taxon>Tracheophyta</taxon>
        <taxon>Spermatophyta</taxon>
        <taxon>Magnoliopsida</taxon>
        <taxon>eudicotyledons</taxon>
        <taxon>Gunneridae</taxon>
        <taxon>Pentapetalae</taxon>
        <taxon>rosids</taxon>
        <taxon>fabids</taxon>
        <taxon>Fabales</taxon>
        <taxon>Fabaceae</taxon>
        <taxon>Papilionoideae</taxon>
        <taxon>50 kb inversion clade</taxon>
        <taxon>NPAAA clade</taxon>
        <taxon>Hologalegina</taxon>
        <taxon>IRL clade</taxon>
        <taxon>Trifolieae</taxon>
        <taxon>Medicago</taxon>
    </lineage>
</organism>
<accession>A0A396IYU9</accession>
<dbReference type="AlphaFoldDB" id="A0A396IYU9"/>
<gene>
    <name evidence="1" type="ORF">MtrunA17_Chr3g0110651</name>
</gene>
<name>A0A396IYU9_MEDTR</name>
<comment type="caution">
    <text evidence="1">The sequence shown here is derived from an EMBL/GenBank/DDBJ whole genome shotgun (WGS) entry which is preliminary data.</text>
</comment>
<proteinExistence type="predicted"/>
<sequence length="53" mass="6846">MCNIAQIRRTLYLYLKRYIYNNPFRWNKYLPYIYLSHFSKYSNLIFQYFLYDI</sequence>
<dbReference type="Proteomes" id="UP000265566">
    <property type="component" value="Chromosome 3"/>
</dbReference>
<evidence type="ECO:0000313" key="1">
    <source>
        <dbReference type="EMBL" id="RHN68147.1"/>
    </source>
</evidence>
<reference evidence="1" key="1">
    <citation type="journal article" date="2018" name="Nat. Plants">
        <title>Whole-genome landscape of Medicago truncatula symbiotic genes.</title>
        <authorList>
            <person name="Pecrix Y."/>
            <person name="Gamas P."/>
            <person name="Carrere S."/>
        </authorList>
    </citation>
    <scope>NUCLEOTIDE SEQUENCE</scope>
    <source>
        <tissue evidence="1">Leaves</tissue>
    </source>
</reference>
<evidence type="ECO:0008006" key="2">
    <source>
        <dbReference type="Google" id="ProtNLM"/>
    </source>
</evidence>
<dbReference type="Gramene" id="rna16453">
    <property type="protein sequence ID" value="RHN68147.1"/>
    <property type="gene ID" value="gene16453"/>
</dbReference>
<protein>
    <recommendedName>
        <fullName evidence="2">Transmembrane protein</fullName>
    </recommendedName>
</protein>